<dbReference type="AlphaFoldDB" id="A0A1A9UPH3"/>
<accession>A0A1A9UPH3</accession>
<keyword evidence="2" id="KW-1185">Reference proteome</keyword>
<dbReference type="VEuPathDB" id="VectorBase:GAUT011224"/>
<protein>
    <submittedName>
        <fullName evidence="1">Uncharacterized protein</fullName>
    </submittedName>
</protein>
<dbReference type="Proteomes" id="UP000078200">
    <property type="component" value="Unassembled WGS sequence"/>
</dbReference>
<sequence length="124" mass="13547">MSRCKCNNIRVKLVPHHIRIRRMDAICAKLTNSSPSNEPKRSTFSLKLAEESSSFSVEDGFSTSDFNKHVSFIDLGTFVKDSNCLVKLPALSIFFAFSSRSTSIFGTLVASTCCSTSSPGLVIS</sequence>
<dbReference type="EnsemblMetazoa" id="GAUT011224-RA">
    <property type="protein sequence ID" value="GAUT011224-PA"/>
    <property type="gene ID" value="GAUT011224"/>
</dbReference>
<organism evidence="1 2">
    <name type="scientific">Glossina austeni</name>
    <name type="common">Savannah tsetse fly</name>
    <dbReference type="NCBI Taxonomy" id="7395"/>
    <lineage>
        <taxon>Eukaryota</taxon>
        <taxon>Metazoa</taxon>
        <taxon>Ecdysozoa</taxon>
        <taxon>Arthropoda</taxon>
        <taxon>Hexapoda</taxon>
        <taxon>Insecta</taxon>
        <taxon>Pterygota</taxon>
        <taxon>Neoptera</taxon>
        <taxon>Endopterygota</taxon>
        <taxon>Diptera</taxon>
        <taxon>Brachycera</taxon>
        <taxon>Muscomorpha</taxon>
        <taxon>Hippoboscoidea</taxon>
        <taxon>Glossinidae</taxon>
        <taxon>Glossina</taxon>
    </lineage>
</organism>
<evidence type="ECO:0000313" key="1">
    <source>
        <dbReference type="EnsemblMetazoa" id="GAUT011224-PA"/>
    </source>
</evidence>
<name>A0A1A9UPH3_GLOAU</name>
<reference evidence="1" key="1">
    <citation type="submission" date="2020-05" db="UniProtKB">
        <authorList>
            <consortium name="EnsemblMetazoa"/>
        </authorList>
    </citation>
    <scope>IDENTIFICATION</scope>
    <source>
        <strain evidence="1">TTRI</strain>
    </source>
</reference>
<evidence type="ECO:0000313" key="2">
    <source>
        <dbReference type="Proteomes" id="UP000078200"/>
    </source>
</evidence>
<proteinExistence type="predicted"/>